<feature type="transmembrane region" description="Helical" evidence="1">
    <location>
        <begin position="35"/>
        <end position="58"/>
    </location>
</feature>
<keyword evidence="1" id="KW-0812">Transmembrane</keyword>
<comment type="caution">
    <text evidence="2">The sequence shown here is derived from an EMBL/GenBank/DDBJ whole genome shotgun (WGS) entry which is preliminary data.</text>
</comment>
<proteinExistence type="predicted"/>
<evidence type="ECO:0000256" key="1">
    <source>
        <dbReference type="SAM" id="Phobius"/>
    </source>
</evidence>
<gene>
    <name evidence="2" type="ORF">GTZ99_03010</name>
</gene>
<accession>A0ABW9XAG4</accession>
<protein>
    <submittedName>
        <fullName evidence="2">Uncharacterized protein</fullName>
    </submittedName>
</protein>
<sequence>MHAKLHTLDCACHRCVNAHPHPSDHRMARHGWTGMALFLFLFWAFPGRWLLAAGWAALSTIIR</sequence>
<dbReference type="EMBL" id="JAAAPO010000001">
    <property type="protein sequence ID" value="NBC35521.1"/>
    <property type="molecule type" value="Genomic_DNA"/>
</dbReference>
<keyword evidence="1" id="KW-1133">Transmembrane helix</keyword>
<keyword evidence="3" id="KW-1185">Reference proteome</keyword>
<reference evidence="3" key="1">
    <citation type="submission" date="2020-01" db="EMBL/GenBank/DDBJ databases">
        <title>Sphingomonas sp. strain CSW-10.</title>
        <authorList>
            <person name="Chen W.-M."/>
        </authorList>
    </citation>
    <scope>NUCLEOTIDE SEQUENCE [LARGE SCALE GENOMIC DNA]</scope>
    <source>
        <strain evidence="3">FSY-8</strain>
    </source>
</reference>
<evidence type="ECO:0000313" key="2">
    <source>
        <dbReference type="EMBL" id="NBC35521.1"/>
    </source>
</evidence>
<dbReference type="RefSeq" id="WP_161716783.1">
    <property type="nucleotide sequence ID" value="NZ_JAAAPO010000001.1"/>
</dbReference>
<organism evidence="2 3">
    <name type="scientific">Novosphingobium ovatum</name>
    <dbReference type="NCBI Taxonomy" id="1908523"/>
    <lineage>
        <taxon>Bacteria</taxon>
        <taxon>Pseudomonadati</taxon>
        <taxon>Pseudomonadota</taxon>
        <taxon>Alphaproteobacteria</taxon>
        <taxon>Sphingomonadales</taxon>
        <taxon>Sphingomonadaceae</taxon>
        <taxon>Novosphingobium</taxon>
    </lineage>
</organism>
<dbReference type="Proteomes" id="UP000753724">
    <property type="component" value="Unassembled WGS sequence"/>
</dbReference>
<evidence type="ECO:0000313" key="3">
    <source>
        <dbReference type="Proteomes" id="UP000753724"/>
    </source>
</evidence>
<name>A0ABW9XAG4_9SPHN</name>
<keyword evidence="1" id="KW-0472">Membrane</keyword>